<gene>
    <name evidence="9" type="ORF">GGQ88_000739</name>
</gene>
<evidence type="ECO:0000256" key="5">
    <source>
        <dbReference type="ARBA" id="ARBA00022989"/>
    </source>
</evidence>
<dbReference type="PANTHER" id="PTHR31272">
    <property type="entry name" value="CYTOCHROME C-TYPE BIOGENESIS PROTEIN HI_1454-RELATED"/>
    <property type="match status" value="1"/>
</dbReference>
<keyword evidence="5 7" id="KW-1133">Transmembrane helix</keyword>
<evidence type="ECO:0000256" key="6">
    <source>
        <dbReference type="ARBA" id="ARBA00023136"/>
    </source>
</evidence>
<dbReference type="GO" id="GO:0016020">
    <property type="term" value="C:membrane"/>
    <property type="evidence" value="ECO:0007669"/>
    <property type="project" value="UniProtKB-SubCell"/>
</dbReference>
<evidence type="ECO:0000259" key="8">
    <source>
        <dbReference type="Pfam" id="PF02683"/>
    </source>
</evidence>
<evidence type="ECO:0000256" key="3">
    <source>
        <dbReference type="ARBA" id="ARBA00022692"/>
    </source>
</evidence>
<dbReference type="RefSeq" id="WP_183611735.1">
    <property type="nucleotide sequence ID" value="NZ_JACICY010000001.1"/>
</dbReference>
<accession>A0A7W5ZW04</accession>
<evidence type="ECO:0000313" key="10">
    <source>
        <dbReference type="Proteomes" id="UP000562395"/>
    </source>
</evidence>
<dbReference type="Proteomes" id="UP000562395">
    <property type="component" value="Unassembled WGS sequence"/>
</dbReference>
<organism evidence="9 10">
    <name type="scientific">Novosphingobium hassiacum</name>
    <dbReference type="NCBI Taxonomy" id="173676"/>
    <lineage>
        <taxon>Bacteria</taxon>
        <taxon>Pseudomonadati</taxon>
        <taxon>Pseudomonadota</taxon>
        <taxon>Alphaproteobacteria</taxon>
        <taxon>Sphingomonadales</taxon>
        <taxon>Sphingomonadaceae</taxon>
        <taxon>Novosphingobium</taxon>
    </lineage>
</organism>
<evidence type="ECO:0000256" key="2">
    <source>
        <dbReference type="ARBA" id="ARBA00006143"/>
    </source>
</evidence>
<dbReference type="PANTHER" id="PTHR31272:SF9">
    <property type="entry name" value="BLL1027 PROTEIN"/>
    <property type="match status" value="1"/>
</dbReference>
<feature type="domain" description="Cytochrome C biogenesis protein transmembrane" evidence="8">
    <location>
        <begin position="8"/>
        <end position="194"/>
    </location>
</feature>
<comment type="subcellular location">
    <subcellularLocation>
        <location evidence="1">Membrane</location>
        <topology evidence="1">Multi-pass membrane protein</topology>
    </subcellularLocation>
</comment>
<comment type="similarity">
    <text evidence="2">Belongs to the DsbD family.</text>
</comment>
<feature type="transmembrane region" description="Helical" evidence="7">
    <location>
        <begin position="42"/>
        <end position="64"/>
    </location>
</feature>
<keyword evidence="10" id="KW-1185">Reference proteome</keyword>
<keyword evidence="6 7" id="KW-0472">Membrane</keyword>
<evidence type="ECO:0000313" key="9">
    <source>
        <dbReference type="EMBL" id="MBB3859499.1"/>
    </source>
</evidence>
<protein>
    <submittedName>
        <fullName evidence="9">Cytochrome c biogenesis protein CcdA</fullName>
    </submittedName>
</protein>
<dbReference type="Pfam" id="PF02683">
    <property type="entry name" value="DsbD_TM"/>
    <property type="match status" value="1"/>
</dbReference>
<keyword evidence="3 7" id="KW-0812">Transmembrane</keyword>
<feature type="transmembrane region" description="Helical" evidence="7">
    <location>
        <begin position="6"/>
        <end position="30"/>
    </location>
</feature>
<comment type="caution">
    <text evidence="9">The sequence shown here is derived from an EMBL/GenBank/DDBJ whole genome shotgun (WGS) entry which is preliminary data.</text>
</comment>
<sequence length="240" mass="24162">MSSLDAALAFLAGLLTILSPCVLPILPIVFAGAAGRHRLGPAALALGVAIAFAGTGLFLATIGFSLGLDQDSLRPALGVILLVLGVFLLTPGLQVMLEVVLAPIVAWGSRNSAHAQRHGLAGQFALGALLGAVWSPCVGPTLGAASLLASRGESLGAVAGVMLLFGLGAAAPLLGIGMLSRTALQRLRGGLMTGGRYGRLALGLSMAAAGLLVLTSVDKQIESAAITILPAWITDLTTRF</sequence>
<evidence type="ECO:0000256" key="7">
    <source>
        <dbReference type="SAM" id="Phobius"/>
    </source>
</evidence>
<reference evidence="9 10" key="1">
    <citation type="submission" date="2020-08" db="EMBL/GenBank/DDBJ databases">
        <title>Genomic Encyclopedia of Type Strains, Phase IV (KMG-IV): sequencing the most valuable type-strain genomes for metagenomic binning, comparative biology and taxonomic classification.</title>
        <authorList>
            <person name="Goeker M."/>
        </authorList>
    </citation>
    <scope>NUCLEOTIDE SEQUENCE [LARGE SCALE GENOMIC DNA]</scope>
    <source>
        <strain evidence="9 10">DSM 14552</strain>
    </source>
</reference>
<proteinExistence type="inferred from homology"/>
<feature type="transmembrane region" description="Helical" evidence="7">
    <location>
        <begin position="155"/>
        <end position="179"/>
    </location>
</feature>
<dbReference type="EMBL" id="JACICY010000001">
    <property type="protein sequence ID" value="MBB3859499.1"/>
    <property type="molecule type" value="Genomic_DNA"/>
</dbReference>
<dbReference type="InterPro" id="IPR051790">
    <property type="entry name" value="Cytochrome_c-biogenesis_DsbD"/>
</dbReference>
<keyword evidence="4" id="KW-0201">Cytochrome c-type biogenesis</keyword>
<evidence type="ECO:0000256" key="4">
    <source>
        <dbReference type="ARBA" id="ARBA00022748"/>
    </source>
</evidence>
<dbReference type="AlphaFoldDB" id="A0A7W5ZW04"/>
<feature type="transmembrane region" description="Helical" evidence="7">
    <location>
        <begin position="200"/>
        <end position="217"/>
    </location>
</feature>
<feature type="transmembrane region" description="Helical" evidence="7">
    <location>
        <begin position="76"/>
        <end position="104"/>
    </location>
</feature>
<evidence type="ECO:0000256" key="1">
    <source>
        <dbReference type="ARBA" id="ARBA00004141"/>
    </source>
</evidence>
<name>A0A7W5ZW04_9SPHN</name>
<dbReference type="InterPro" id="IPR003834">
    <property type="entry name" value="Cyt_c_assmbl_TM_dom"/>
</dbReference>
<dbReference type="GO" id="GO:0017004">
    <property type="term" value="P:cytochrome complex assembly"/>
    <property type="evidence" value="ECO:0007669"/>
    <property type="project" value="UniProtKB-KW"/>
</dbReference>
<feature type="transmembrane region" description="Helical" evidence="7">
    <location>
        <begin position="124"/>
        <end position="149"/>
    </location>
</feature>